<protein>
    <submittedName>
        <fullName evidence="9">Putative oxidoreductase</fullName>
    </submittedName>
</protein>
<accession>A0A1G9IA66</accession>
<feature type="region of interest" description="Disordered" evidence="7">
    <location>
        <begin position="141"/>
        <end position="175"/>
    </location>
</feature>
<dbReference type="STRING" id="686624.SAMN04488242_0797"/>
<evidence type="ECO:0000256" key="4">
    <source>
        <dbReference type="ARBA" id="ARBA00022692"/>
    </source>
</evidence>
<feature type="compositionally biased region" description="Pro residues" evidence="7">
    <location>
        <begin position="150"/>
        <end position="160"/>
    </location>
</feature>
<keyword evidence="10" id="KW-1185">Reference proteome</keyword>
<name>A0A1G9IA66_9ACTN</name>
<sequence>MLRSFVRGFRDVALLLARIAIGAILLARGWYRWQVSGVQAQQDVLEQADLPATQALAWLVTAFELAGGVLLIFGLGTPLVGLGMLVLNGGVAWYRKWDNGLYQHEGGYEYSLALAAIGLLFLAFGSGRLGVDNLFRVPGERRSKVDTTHAPPPPPPPPLEPNEETVFHRKPTANP</sequence>
<gene>
    <name evidence="9" type="ORF">SAMN04488242_0797</name>
</gene>
<evidence type="ECO:0000256" key="6">
    <source>
        <dbReference type="ARBA" id="ARBA00023136"/>
    </source>
</evidence>
<feature type="transmembrane region" description="Helical" evidence="8">
    <location>
        <begin position="65"/>
        <end position="87"/>
    </location>
</feature>
<reference evidence="9 10" key="1">
    <citation type="submission" date="2016-10" db="EMBL/GenBank/DDBJ databases">
        <authorList>
            <person name="de Groot N.N."/>
        </authorList>
    </citation>
    <scope>NUCLEOTIDE SEQUENCE [LARGE SCALE GENOMIC DNA]</scope>
    <source>
        <strain evidence="9 10">CGMCC 1.9159</strain>
    </source>
</reference>
<dbReference type="InterPro" id="IPR051907">
    <property type="entry name" value="DoxX-like_oxidoreductase"/>
</dbReference>
<dbReference type="EMBL" id="FNGP01000001">
    <property type="protein sequence ID" value="SDL21733.1"/>
    <property type="molecule type" value="Genomic_DNA"/>
</dbReference>
<evidence type="ECO:0000313" key="10">
    <source>
        <dbReference type="Proteomes" id="UP000199475"/>
    </source>
</evidence>
<evidence type="ECO:0000256" key="8">
    <source>
        <dbReference type="SAM" id="Phobius"/>
    </source>
</evidence>
<evidence type="ECO:0000256" key="1">
    <source>
        <dbReference type="ARBA" id="ARBA00004651"/>
    </source>
</evidence>
<dbReference type="Proteomes" id="UP000199475">
    <property type="component" value="Unassembled WGS sequence"/>
</dbReference>
<dbReference type="OrthoDB" id="1122432at2"/>
<evidence type="ECO:0000256" key="3">
    <source>
        <dbReference type="ARBA" id="ARBA00022475"/>
    </source>
</evidence>
<keyword evidence="3" id="KW-1003">Cell membrane</keyword>
<keyword evidence="4 8" id="KW-0812">Transmembrane</keyword>
<keyword evidence="5 8" id="KW-1133">Transmembrane helix</keyword>
<evidence type="ECO:0000256" key="5">
    <source>
        <dbReference type="ARBA" id="ARBA00022989"/>
    </source>
</evidence>
<feature type="transmembrane region" description="Helical" evidence="8">
    <location>
        <begin position="12"/>
        <end position="31"/>
    </location>
</feature>
<keyword evidence="6 8" id="KW-0472">Membrane</keyword>
<evidence type="ECO:0000313" key="9">
    <source>
        <dbReference type="EMBL" id="SDL21733.1"/>
    </source>
</evidence>
<organism evidence="9 10">
    <name type="scientific">Tessaracoccus oleiagri</name>
    <dbReference type="NCBI Taxonomy" id="686624"/>
    <lineage>
        <taxon>Bacteria</taxon>
        <taxon>Bacillati</taxon>
        <taxon>Actinomycetota</taxon>
        <taxon>Actinomycetes</taxon>
        <taxon>Propionibacteriales</taxon>
        <taxon>Propionibacteriaceae</taxon>
        <taxon>Tessaracoccus</taxon>
    </lineage>
</organism>
<comment type="similarity">
    <text evidence="2">Belongs to the DoxX family.</text>
</comment>
<dbReference type="InterPro" id="IPR032808">
    <property type="entry name" value="DoxX"/>
</dbReference>
<comment type="subcellular location">
    <subcellularLocation>
        <location evidence="1">Cell membrane</location>
        <topology evidence="1">Multi-pass membrane protein</topology>
    </subcellularLocation>
</comment>
<proteinExistence type="inferred from homology"/>
<dbReference type="GO" id="GO:0005886">
    <property type="term" value="C:plasma membrane"/>
    <property type="evidence" value="ECO:0007669"/>
    <property type="project" value="UniProtKB-SubCell"/>
</dbReference>
<feature type="transmembrane region" description="Helical" evidence="8">
    <location>
        <begin position="108"/>
        <end position="127"/>
    </location>
</feature>
<dbReference type="RefSeq" id="WP_093249061.1">
    <property type="nucleotide sequence ID" value="NZ_FNGP01000001.1"/>
</dbReference>
<evidence type="ECO:0000256" key="2">
    <source>
        <dbReference type="ARBA" id="ARBA00006679"/>
    </source>
</evidence>
<dbReference type="Pfam" id="PF07681">
    <property type="entry name" value="DoxX"/>
    <property type="match status" value="1"/>
</dbReference>
<evidence type="ECO:0000256" key="7">
    <source>
        <dbReference type="SAM" id="MobiDB-lite"/>
    </source>
</evidence>
<dbReference type="AlphaFoldDB" id="A0A1G9IA66"/>
<dbReference type="PANTHER" id="PTHR33452">
    <property type="entry name" value="OXIDOREDUCTASE CATD-RELATED"/>
    <property type="match status" value="1"/>
</dbReference>
<dbReference type="PANTHER" id="PTHR33452:SF1">
    <property type="entry name" value="INNER MEMBRANE PROTEIN YPHA-RELATED"/>
    <property type="match status" value="1"/>
</dbReference>